<dbReference type="Proteomes" id="UP000423413">
    <property type="component" value="Chromosome"/>
</dbReference>
<sequence>MIISISSNWDDARVEHRAFLKSVIERYFRAAIRQGGPYTITFGFLRHVEALLHSSDLQDVTKSIIIFEAYKKKAGDFREQFVIELQKIFSYDNFIKKKVGWDAYKLCEKSRIKVCPYCHQVDTKTVLDSQRKRGYRPPLDHFYYKDAYPHLALTLSNLVPACTNCNTSLKGSADFHKYQHLHPLFDSEQISFHLYHPLKNSYLLDMLESDPNGIKIGVSTRRLGCDTTKRSLETFMIVERYAQSLCDAVEYANAKLAWENLQANPQLNLTTNEKTLTRFDRGDYRGRTLGKLFADIHDLLAR</sequence>
<proteinExistence type="predicted"/>
<gene>
    <name evidence="1" type="ORF">GMO17_06885</name>
</gene>
<dbReference type="RefSeq" id="WP_191892818.1">
    <property type="nucleotide sequence ID" value="NZ_CP046441.1"/>
</dbReference>
<organism evidence="1 2">
    <name type="scientific">Pseudomonas coronafaciens pv. coronafaciens</name>
    <dbReference type="NCBI Taxonomy" id="235275"/>
    <lineage>
        <taxon>Bacteria</taxon>
        <taxon>Pseudomonadati</taxon>
        <taxon>Pseudomonadota</taxon>
        <taxon>Gammaproteobacteria</taxon>
        <taxon>Pseudomonadales</taxon>
        <taxon>Pseudomonadaceae</taxon>
        <taxon>Pseudomonas</taxon>
        <taxon>Pseudomonas coronafaciens</taxon>
    </lineage>
</organism>
<name>A0AAE6QDW9_9PSED</name>
<evidence type="ECO:0008006" key="3">
    <source>
        <dbReference type="Google" id="ProtNLM"/>
    </source>
</evidence>
<dbReference type="AlphaFoldDB" id="A0AAE6QDW9"/>
<dbReference type="Gene3D" id="1.10.30.50">
    <property type="match status" value="1"/>
</dbReference>
<dbReference type="EMBL" id="CP046441">
    <property type="protein sequence ID" value="QGT80926.1"/>
    <property type="molecule type" value="Genomic_DNA"/>
</dbReference>
<protein>
    <recommendedName>
        <fullName evidence="3">HNH endonuclease</fullName>
    </recommendedName>
</protein>
<evidence type="ECO:0000313" key="2">
    <source>
        <dbReference type="Proteomes" id="UP000423413"/>
    </source>
</evidence>
<accession>A0AAE6QDW9</accession>
<evidence type="ECO:0000313" key="1">
    <source>
        <dbReference type="EMBL" id="QGT80926.1"/>
    </source>
</evidence>
<reference evidence="1 2" key="1">
    <citation type="submission" date="2019-11" db="EMBL/GenBank/DDBJ databases">
        <title>Complete genome sequence of Pseudomonas syringae pv. coronafaciens isolate B19001 originated in imported oat cereal.</title>
        <authorList>
            <person name="Kim S.M."/>
            <person name="Lee B.C."/>
            <person name="Seo S.J."/>
            <person name="Lee J.E."/>
            <person name="Choi N.J."/>
            <person name="Park J.H."/>
        </authorList>
    </citation>
    <scope>NUCLEOTIDE SEQUENCE [LARGE SCALE GENOMIC DNA]</scope>
    <source>
        <strain evidence="1 2">B19001</strain>
    </source>
</reference>